<evidence type="ECO:0000313" key="1">
    <source>
        <dbReference type="EMBL" id="KAK4006698.1"/>
    </source>
</evidence>
<reference evidence="1 2" key="1">
    <citation type="journal article" date="2023" name="Nucleic Acids Res.">
        <title>The hologenome of Daphnia magna reveals possible DNA methylation and microbiome-mediated evolution of the host genome.</title>
        <authorList>
            <person name="Chaturvedi A."/>
            <person name="Li X."/>
            <person name="Dhandapani V."/>
            <person name="Marshall H."/>
            <person name="Kissane S."/>
            <person name="Cuenca-Cambronero M."/>
            <person name="Asole G."/>
            <person name="Calvet F."/>
            <person name="Ruiz-Romero M."/>
            <person name="Marangio P."/>
            <person name="Guigo R."/>
            <person name="Rago D."/>
            <person name="Mirbahai L."/>
            <person name="Eastwood N."/>
            <person name="Colbourne J.K."/>
            <person name="Zhou J."/>
            <person name="Mallon E."/>
            <person name="Orsini L."/>
        </authorList>
    </citation>
    <scope>NUCLEOTIDE SEQUENCE [LARGE SCALE GENOMIC DNA]</scope>
    <source>
        <strain evidence="1">LRV0_1</strain>
    </source>
</reference>
<dbReference type="EMBL" id="JAOYFB010000002">
    <property type="protein sequence ID" value="KAK4006698.1"/>
    <property type="molecule type" value="Genomic_DNA"/>
</dbReference>
<keyword evidence="2" id="KW-1185">Reference proteome</keyword>
<proteinExistence type="predicted"/>
<sequence length="80" mass="9072">MDDLVERISHNNFLNFGKCKKQAKRSKTQEAFASLGIRKQRGKQSQATTFPIVDNVLRECYDWSGLVSAPSKCPKICPQK</sequence>
<name>A0ABQ9Z1F5_9CRUS</name>
<evidence type="ECO:0000313" key="2">
    <source>
        <dbReference type="Proteomes" id="UP001234178"/>
    </source>
</evidence>
<accession>A0ABQ9Z1F5</accession>
<comment type="caution">
    <text evidence="1">The sequence shown here is derived from an EMBL/GenBank/DDBJ whole genome shotgun (WGS) entry which is preliminary data.</text>
</comment>
<protein>
    <submittedName>
        <fullName evidence="1">Uncharacterized protein</fullName>
    </submittedName>
</protein>
<dbReference type="Proteomes" id="UP001234178">
    <property type="component" value="Unassembled WGS sequence"/>
</dbReference>
<gene>
    <name evidence="1" type="ORF">OUZ56_011857</name>
</gene>
<organism evidence="1 2">
    <name type="scientific">Daphnia magna</name>
    <dbReference type="NCBI Taxonomy" id="35525"/>
    <lineage>
        <taxon>Eukaryota</taxon>
        <taxon>Metazoa</taxon>
        <taxon>Ecdysozoa</taxon>
        <taxon>Arthropoda</taxon>
        <taxon>Crustacea</taxon>
        <taxon>Branchiopoda</taxon>
        <taxon>Diplostraca</taxon>
        <taxon>Cladocera</taxon>
        <taxon>Anomopoda</taxon>
        <taxon>Daphniidae</taxon>
        <taxon>Daphnia</taxon>
    </lineage>
</organism>